<evidence type="ECO:0000313" key="2">
    <source>
        <dbReference type="EnsemblMetazoa" id="AFUN014157-PA"/>
    </source>
</evidence>
<reference evidence="2" key="1">
    <citation type="submission" date="2020-05" db="UniProtKB">
        <authorList>
            <consortium name="EnsemblMetazoa"/>
        </authorList>
    </citation>
    <scope>IDENTIFICATION</scope>
    <source>
        <strain evidence="2">FUMOZ</strain>
    </source>
</reference>
<feature type="signal peptide" evidence="1">
    <location>
        <begin position="1"/>
        <end position="21"/>
    </location>
</feature>
<name>A0A182S0Y9_ANOFN</name>
<organism evidence="2">
    <name type="scientific">Anopheles funestus</name>
    <name type="common">African malaria mosquito</name>
    <dbReference type="NCBI Taxonomy" id="62324"/>
    <lineage>
        <taxon>Eukaryota</taxon>
        <taxon>Metazoa</taxon>
        <taxon>Ecdysozoa</taxon>
        <taxon>Arthropoda</taxon>
        <taxon>Hexapoda</taxon>
        <taxon>Insecta</taxon>
        <taxon>Pterygota</taxon>
        <taxon>Neoptera</taxon>
        <taxon>Endopterygota</taxon>
        <taxon>Diptera</taxon>
        <taxon>Nematocera</taxon>
        <taxon>Culicoidea</taxon>
        <taxon>Culicidae</taxon>
        <taxon>Anophelinae</taxon>
        <taxon>Anopheles</taxon>
    </lineage>
</organism>
<sequence length="90" mass="10578">MKYVAALLVAIAYVFITLTSAESQHPREHHALNRHLLRQVEKEYKRPCTPGLYGKCWEPRKPPRPERLRAHGRRCLWGDCEQHGHNHHHG</sequence>
<dbReference type="EnsemblMetazoa" id="AFUN014157-RA">
    <property type="protein sequence ID" value="AFUN014157-PA"/>
    <property type="gene ID" value="AFUN014157"/>
</dbReference>
<keyword evidence="1" id="KW-0732">Signal</keyword>
<feature type="chain" id="PRO_5008135280" evidence="1">
    <location>
        <begin position="22"/>
        <end position="90"/>
    </location>
</feature>
<dbReference type="VEuPathDB" id="VectorBase:AFUN014157"/>
<dbReference type="AlphaFoldDB" id="A0A182S0Y9"/>
<proteinExistence type="predicted"/>
<protein>
    <submittedName>
        <fullName evidence="2">Uncharacterized protein</fullName>
    </submittedName>
</protein>
<accession>A0A182S0Y9</accession>
<evidence type="ECO:0000256" key="1">
    <source>
        <dbReference type="SAM" id="SignalP"/>
    </source>
</evidence>